<dbReference type="Pfam" id="PF00628">
    <property type="entry name" value="PHD"/>
    <property type="match status" value="3"/>
</dbReference>
<dbReference type="Pfam" id="PF10537">
    <property type="entry name" value="WAC_Acf1_DNA_bd"/>
    <property type="match status" value="1"/>
</dbReference>
<dbReference type="InterPro" id="IPR018501">
    <property type="entry name" value="DDT_dom"/>
</dbReference>
<organism evidence="21">
    <name type="scientific">Darwinula stevensoni</name>
    <dbReference type="NCBI Taxonomy" id="69355"/>
    <lineage>
        <taxon>Eukaryota</taxon>
        <taxon>Metazoa</taxon>
        <taxon>Ecdysozoa</taxon>
        <taxon>Arthropoda</taxon>
        <taxon>Crustacea</taxon>
        <taxon>Oligostraca</taxon>
        <taxon>Ostracoda</taxon>
        <taxon>Podocopa</taxon>
        <taxon>Podocopida</taxon>
        <taxon>Darwinulocopina</taxon>
        <taxon>Darwinuloidea</taxon>
        <taxon>Darwinulidae</taxon>
        <taxon>Darwinula</taxon>
    </lineage>
</organism>
<evidence type="ECO:0000256" key="2">
    <source>
        <dbReference type="ARBA" id="ARBA00022553"/>
    </source>
</evidence>
<keyword evidence="2" id="KW-0597">Phosphoprotein</keyword>
<dbReference type="Proteomes" id="UP000677054">
    <property type="component" value="Unassembled WGS sequence"/>
</dbReference>
<feature type="region of interest" description="Disordered" evidence="16">
    <location>
        <begin position="736"/>
        <end position="815"/>
    </location>
</feature>
<keyword evidence="5" id="KW-0862">Zinc</keyword>
<feature type="domain" description="PHD-type" evidence="18">
    <location>
        <begin position="1365"/>
        <end position="1412"/>
    </location>
</feature>
<feature type="compositionally biased region" description="Basic and acidic residues" evidence="16">
    <location>
        <begin position="1250"/>
        <end position="1260"/>
    </location>
</feature>
<keyword evidence="8 12" id="KW-0103">Bromodomain</keyword>
<evidence type="ECO:0000313" key="21">
    <source>
        <dbReference type="EMBL" id="CAD7252534.1"/>
    </source>
</evidence>
<dbReference type="GO" id="GO:0008623">
    <property type="term" value="C:CHRAC"/>
    <property type="evidence" value="ECO:0007669"/>
    <property type="project" value="TreeGrafter"/>
</dbReference>
<dbReference type="GO" id="GO:0006355">
    <property type="term" value="P:regulation of DNA-templated transcription"/>
    <property type="evidence" value="ECO:0007669"/>
    <property type="project" value="TreeGrafter"/>
</dbReference>
<dbReference type="Gene3D" id="3.30.40.10">
    <property type="entry name" value="Zinc/RING finger domain, C3HC4 (zinc finger)"/>
    <property type="match status" value="3"/>
</dbReference>
<evidence type="ECO:0000259" key="19">
    <source>
        <dbReference type="PROSITE" id="PS50827"/>
    </source>
</evidence>
<feature type="domain" description="Bromo" evidence="17">
    <location>
        <begin position="1609"/>
        <end position="1679"/>
    </location>
</feature>
<evidence type="ECO:0000256" key="16">
    <source>
        <dbReference type="SAM" id="MobiDB-lite"/>
    </source>
</evidence>
<dbReference type="Pfam" id="PF15613">
    <property type="entry name" value="WSD"/>
    <property type="match status" value="1"/>
</dbReference>
<dbReference type="InterPro" id="IPR013136">
    <property type="entry name" value="WSTF_Acf1_Cbp146"/>
</dbReference>
<dbReference type="GO" id="GO:0045740">
    <property type="term" value="P:positive regulation of DNA replication"/>
    <property type="evidence" value="ECO:0007669"/>
    <property type="project" value="TreeGrafter"/>
</dbReference>
<feature type="domain" description="PHD-type" evidence="18">
    <location>
        <begin position="1151"/>
        <end position="1201"/>
    </location>
</feature>
<evidence type="ECO:0000256" key="14">
    <source>
        <dbReference type="PROSITE-ProRule" id="PRU00475"/>
    </source>
</evidence>
<dbReference type="SMART" id="SM00571">
    <property type="entry name" value="DDT"/>
    <property type="match status" value="1"/>
</dbReference>
<dbReference type="OrthoDB" id="332390at2759"/>
<comment type="subcellular location">
    <subcellularLocation>
        <location evidence="1 14">Nucleus</location>
    </subcellularLocation>
</comment>
<dbReference type="PROSITE" id="PS50016">
    <property type="entry name" value="ZF_PHD_2"/>
    <property type="match status" value="3"/>
</dbReference>
<dbReference type="GO" id="GO:0008270">
    <property type="term" value="F:zinc ion binding"/>
    <property type="evidence" value="ECO:0007669"/>
    <property type="project" value="UniProtKB-KW"/>
</dbReference>
<dbReference type="GO" id="GO:0003677">
    <property type="term" value="F:DNA binding"/>
    <property type="evidence" value="ECO:0007669"/>
    <property type="project" value="TreeGrafter"/>
</dbReference>
<protein>
    <recommendedName>
        <fullName evidence="11">Bromodomain adjacent to zinc finger domain protein 1A</fullName>
    </recommendedName>
</protein>
<evidence type="ECO:0000259" key="17">
    <source>
        <dbReference type="PROSITE" id="PS50014"/>
    </source>
</evidence>
<dbReference type="PROSITE" id="PS50014">
    <property type="entry name" value="BROMODOMAIN_2"/>
    <property type="match status" value="1"/>
</dbReference>
<feature type="compositionally biased region" description="Acidic residues" evidence="16">
    <location>
        <begin position="1218"/>
        <end position="1249"/>
    </location>
</feature>
<evidence type="ECO:0000256" key="5">
    <source>
        <dbReference type="ARBA" id="ARBA00022833"/>
    </source>
</evidence>
<keyword evidence="7 15" id="KW-0175">Coiled coil</keyword>
<feature type="region of interest" description="Disordered" evidence="16">
    <location>
        <begin position="1007"/>
        <end position="1040"/>
    </location>
</feature>
<dbReference type="InterPro" id="IPR047171">
    <property type="entry name" value="BAZ1A"/>
</dbReference>
<dbReference type="InterPro" id="IPR001487">
    <property type="entry name" value="Bromodomain"/>
</dbReference>
<evidence type="ECO:0000313" key="22">
    <source>
        <dbReference type="Proteomes" id="UP000677054"/>
    </source>
</evidence>
<sequence length="1714" mass="196069">MPTSGDYFKRVILCNSLLWTCELTGKPNLTFQEALESERKARKCLKTLPKQLKRSLIFLTTLTCRGRILDLWEDIYSYAREHYFIGDLVEAVIDDLWCDCKVIKVIPPNEAEIEEWRASCKEESNADGEHESKGKALKDAELGPPACLYKYEVEEIPDEEEEDENSHEAPKKVVVEADDIRRLKGLFTREKNKLFLRQCTELNSKGLWVVRERVKKAYEIDSLKFDDICSGPQPKFPVSEGSKKMSRLSSPAGSPRKASSKQTDIRKFLGDSRQPAKRGPKPKNQLDRQQHEFDDMQKRMMERSEIQKKFEELRLQKMEDKAKEREKKKEERRLYQEYLREWNKPREDLECDDLKILPQPRPVHCRVPNALFGDMIQVLEFLHIFATPLAVRRVFPNGLAFERLESALIEVDVQSPLSDILQLLLKTVFALQREEEAEMGSSAEELNSDVGSALLQESKSDLTMAQAVEQASQAAIWPQKHFRMNLTQLQMDALTLTEVLRLHLLASGAQGSEKNKVWRYQQRGGFSGTDDPGLIFRTEESAILQKLSNGTVFALSPGEKLKILTCLINQILTFAAIRDVMDENIEKYQALRKDIRALRMDEAKKEKEEAAVRAKQKQEDKHKQGESKEKGKERNYDDLAGELSERKDTRRKTETQRKERELITALSTAKATFNISYLGRDRAYRRFWVFSSIPGLFVEHDDDYVGLCLPVATPVPKEAGTKGPTKEDIRKFFNKQADPHHEEKNAGSDKENDTVEGAQLKTPEVMRTYSRKTQAKSDALTDKTGKENIPAVKSEEVPHPEDIHPSEASDSPKMEVEEEEEMPKEENCLWLCSADKDNCVVHSTFLPKTTWAFYSTAEEFDSLVGSLNPRGIREKYLQETLIADKERIISNLEKCPVHKLDLESREGLRMLEVRKSERRRAAGGQNMNLNFPPGTAPEEVLELTFRDFLLEMEEKIQGGGLGSLKVKDRDAWRAAIEQRTYDQQCATLLWGGQYTTKSILDSLEAEVKGEPDDTDENDVKENIQENGGNEEEEEIDEAEKHERERLRLVREMAAALLQLGQSVEVKYLQPPLGESDKEKAKRKQQQQQQQKQGRVEEEEDGDEESARAKKKKLTPLQRWELSLKSCTSFPQLFLHFSVLESSVMWSRSVLYARCRICRRKGDEANMLLCDGCDRGHHIYCLKPKLKVIPSGDWFCESCRPKEVVPPVPSRRRRMFSEHEEEEEEEQAEEEEEEEEENEEVEEEDEEEETRPEKDESMRSSDEEDDEKMVYEDEEDEDGGEEDEDDGEEKSDEQDDSKEEHIELEVCGKCSEPGELLMCDNCPGMYHLGCVKPPLSRVPRGKWYCHKCQGRSRSSGTEVLADPNVVEVCTKCGEVGLLLLCETCPRMYHLECLIPPLAAIPDGDWFCPSCARDPSSSERVHKSQTSIACLLRSPQSVEGRRDGSKSRRLESPAHEEVSVQEGRGKRQSASRASERNVQARKRRSSSGSRESTPVDEEELVPRGRGKRQSAARASERITHTSKRGRSSSGSRESTPVHEALISKGRGKRLSAARASERITQATKHGRSSSGSRESTPEYFATSTSRRRSGRLRTDVELDYATLEALLTELAKHPDAWPFLRPVSRKEAPDYYEVIEKPMDFGTMKGKLHRGEYKSNVEFLSDIELIFDNCKLYNYETTEEYRSAVRMTKFFETTAKEHGLAVPDGNTPPAVKRSRR</sequence>
<evidence type="ECO:0000256" key="11">
    <source>
        <dbReference type="ARBA" id="ARBA00068253"/>
    </source>
</evidence>
<feature type="compositionally biased region" description="Acidic residues" evidence="16">
    <location>
        <begin position="1028"/>
        <end position="1037"/>
    </location>
</feature>
<dbReference type="PANTHER" id="PTHR46510:SF1">
    <property type="entry name" value="BROMODOMAIN ADJACENT TO ZINC FINGER DOMAIN PROTEIN 1A"/>
    <property type="match status" value="1"/>
</dbReference>
<dbReference type="Pfam" id="PF15612">
    <property type="entry name" value="WHIM1"/>
    <property type="match status" value="1"/>
</dbReference>
<dbReference type="InterPro" id="IPR018359">
    <property type="entry name" value="Bromodomain_CS"/>
</dbReference>
<feature type="domain" description="DDT" evidence="19">
    <location>
        <begin position="369"/>
        <end position="434"/>
    </location>
</feature>
<evidence type="ECO:0000256" key="7">
    <source>
        <dbReference type="ARBA" id="ARBA00023054"/>
    </source>
</evidence>
<feature type="region of interest" description="Disordered" evidence="16">
    <location>
        <begin position="1209"/>
        <end position="1299"/>
    </location>
</feature>
<feature type="compositionally biased region" description="Basic and acidic residues" evidence="16">
    <location>
        <begin position="1007"/>
        <end position="1023"/>
    </location>
</feature>
<feature type="region of interest" description="Disordered" evidence="16">
    <location>
        <begin position="1431"/>
        <end position="1585"/>
    </location>
</feature>
<dbReference type="SMART" id="SM00249">
    <property type="entry name" value="PHD"/>
    <property type="match status" value="3"/>
</dbReference>
<accession>A0A7R9FRU1</accession>
<name>A0A7R9FRU1_9CRUS</name>
<feature type="compositionally biased region" description="Basic and acidic residues" evidence="16">
    <location>
        <begin position="1437"/>
        <end position="1456"/>
    </location>
</feature>
<evidence type="ECO:0000256" key="12">
    <source>
        <dbReference type="PROSITE-ProRule" id="PRU00035"/>
    </source>
</evidence>
<evidence type="ECO:0000256" key="6">
    <source>
        <dbReference type="ARBA" id="ARBA00023015"/>
    </source>
</evidence>
<dbReference type="EMBL" id="LR904053">
    <property type="protein sequence ID" value="CAD7252534.1"/>
    <property type="molecule type" value="Genomic_DNA"/>
</dbReference>
<evidence type="ECO:0000256" key="1">
    <source>
        <dbReference type="ARBA" id="ARBA00004123"/>
    </source>
</evidence>
<evidence type="ECO:0000256" key="8">
    <source>
        <dbReference type="ARBA" id="ARBA00023117"/>
    </source>
</evidence>
<dbReference type="PANTHER" id="PTHR46510">
    <property type="entry name" value="BROMODOMAIN ADJACENT TO ZINC FINGER DOMAIN PROTEIN 1A"/>
    <property type="match status" value="1"/>
</dbReference>
<dbReference type="Gene3D" id="1.20.920.10">
    <property type="entry name" value="Bromodomain-like"/>
    <property type="match status" value="1"/>
</dbReference>
<evidence type="ECO:0000256" key="10">
    <source>
        <dbReference type="ARBA" id="ARBA00023242"/>
    </source>
</evidence>
<dbReference type="PROSITE" id="PS00633">
    <property type="entry name" value="BROMODOMAIN_1"/>
    <property type="match status" value="1"/>
</dbReference>
<evidence type="ECO:0000256" key="15">
    <source>
        <dbReference type="SAM" id="Coils"/>
    </source>
</evidence>
<dbReference type="CDD" id="cd15532">
    <property type="entry name" value="PHD2_CHD_II"/>
    <property type="match status" value="2"/>
</dbReference>
<evidence type="ECO:0000259" key="20">
    <source>
        <dbReference type="PROSITE" id="PS51136"/>
    </source>
</evidence>
<dbReference type="InterPro" id="IPR028942">
    <property type="entry name" value="WHIM1_dom"/>
</dbReference>
<keyword evidence="3" id="KW-0479">Metal-binding</keyword>
<dbReference type="InterPro" id="IPR013083">
    <property type="entry name" value="Znf_RING/FYVE/PHD"/>
</dbReference>
<dbReference type="FunFam" id="3.30.40.10:FF:000300">
    <property type="entry name" value="Bromodomain adjacent to zinc finger domain protein 1A"/>
    <property type="match status" value="1"/>
</dbReference>
<dbReference type="PRINTS" id="PR00503">
    <property type="entry name" value="BROMODOMAIN"/>
</dbReference>
<dbReference type="GO" id="GO:0031445">
    <property type="term" value="P:regulation of heterochromatin formation"/>
    <property type="evidence" value="ECO:0007669"/>
    <property type="project" value="TreeGrafter"/>
</dbReference>
<dbReference type="GO" id="GO:0006338">
    <property type="term" value="P:chromatin remodeling"/>
    <property type="evidence" value="ECO:0007669"/>
    <property type="project" value="InterPro"/>
</dbReference>
<keyword evidence="9" id="KW-0804">Transcription</keyword>
<dbReference type="InterPro" id="IPR028941">
    <property type="entry name" value="WHIM2_dom"/>
</dbReference>
<feature type="domain" description="PHD-type" evidence="18">
    <location>
        <begin position="1303"/>
        <end position="1350"/>
    </location>
</feature>
<evidence type="ECO:0000256" key="9">
    <source>
        <dbReference type="ARBA" id="ARBA00023163"/>
    </source>
</evidence>
<dbReference type="SMART" id="SM00297">
    <property type="entry name" value="BROMO"/>
    <property type="match status" value="1"/>
</dbReference>
<reference evidence="21" key="1">
    <citation type="submission" date="2020-11" db="EMBL/GenBank/DDBJ databases">
        <authorList>
            <person name="Tran Van P."/>
        </authorList>
    </citation>
    <scope>NUCLEOTIDE SEQUENCE</scope>
</reference>
<feature type="region of interest" description="Disordered" evidence="16">
    <location>
        <begin position="1073"/>
        <end position="1111"/>
    </location>
</feature>
<dbReference type="InterPro" id="IPR001965">
    <property type="entry name" value="Znf_PHD"/>
</dbReference>
<dbReference type="InterPro" id="IPR011011">
    <property type="entry name" value="Znf_FYVE_PHD"/>
</dbReference>
<dbReference type="EMBL" id="CAJPEV010004536">
    <property type="protein sequence ID" value="CAG0901953.1"/>
    <property type="molecule type" value="Genomic_DNA"/>
</dbReference>
<dbReference type="SUPFAM" id="SSF47370">
    <property type="entry name" value="Bromodomain"/>
    <property type="match status" value="1"/>
</dbReference>
<keyword evidence="6" id="KW-0805">Transcription regulation</keyword>
<dbReference type="PROSITE" id="PS50827">
    <property type="entry name" value="DDT"/>
    <property type="match status" value="1"/>
</dbReference>
<dbReference type="SUPFAM" id="SSF57903">
    <property type="entry name" value="FYVE/PHD zinc finger"/>
    <property type="match status" value="3"/>
</dbReference>
<feature type="compositionally biased region" description="Acidic residues" evidence="16">
    <location>
        <begin position="1261"/>
        <end position="1296"/>
    </location>
</feature>
<feature type="region of interest" description="Disordered" evidence="16">
    <location>
        <begin position="607"/>
        <end position="658"/>
    </location>
</feature>
<dbReference type="InterPro" id="IPR019787">
    <property type="entry name" value="Znf_PHD-finger"/>
</dbReference>
<dbReference type="InterPro" id="IPR019786">
    <property type="entry name" value="Zinc_finger_PHD-type_CS"/>
</dbReference>
<dbReference type="InterPro" id="IPR036427">
    <property type="entry name" value="Bromodomain-like_sf"/>
</dbReference>
<evidence type="ECO:0000259" key="18">
    <source>
        <dbReference type="PROSITE" id="PS50016"/>
    </source>
</evidence>
<feature type="compositionally biased region" description="Basic and acidic residues" evidence="16">
    <location>
        <begin position="793"/>
        <end position="815"/>
    </location>
</feature>
<keyword evidence="22" id="KW-1185">Reference proteome</keyword>
<dbReference type="Pfam" id="PF00439">
    <property type="entry name" value="Bromodomain"/>
    <property type="match status" value="1"/>
</dbReference>
<feature type="compositionally biased region" description="Polar residues" evidence="16">
    <location>
        <begin position="1556"/>
        <end position="1572"/>
    </location>
</feature>
<feature type="compositionally biased region" description="Basic and acidic residues" evidence="16">
    <location>
        <begin position="736"/>
        <end position="753"/>
    </location>
</feature>
<evidence type="ECO:0000256" key="3">
    <source>
        <dbReference type="ARBA" id="ARBA00022723"/>
    </source>
</evidence>
<dbReference type="Pfam" id="PF02791">
    <property type="entry name" value="DDT"/>
    <property type="match status" value="1"/>
</dbReference>
<dbReference type="PROSITE" id="PS01359">
    <property type="entry name" value="ZF_PHD_1"/>
    <property type="match status" value="1"/>
</dbReference>
<gene>
    <name evidence="21" type="ORF">DSTB1V02_LOCUS12292</name>
</gene>
<dbReference type="GO" id="GO:0000228">
    <property type="term" value="C:nuclear chromosome"/>
    <property type="evidence" value="ECO:0007669"/>
    <property type="project" value="TreeGrafter"/>
</dbReference>
<keyword evidence="10 14" id="KW-0539">Nucleus</keyword>
<feature type="coiled-coil region" evidence="15">
    <location>
        <begin position="301"/>
        <end position="341"/>
    </location>
</feature>
<evidence type="ECO:0000256" key="4">
    <source>
        <dbReference type="ARBA" id="ARBA00022771"/>
    </source>
</evidence>
<keyword evidence="4 13" id="KW-0863">Zinc-finger</keyword>
<feature type="domain" description="WAC" evidence="20">
    <location>
        <begin position="1"/>
        <end position="95"/>
    </location>
</feature>
<proteinExistence type="predicted"/>
<feature type="region of interest" description="Disordered" evidence="16">
    <location>
        <begin position="231"/>
        <end position="290"/>
    </location>
</feature>
<evidence type="ECO:0000256" key="13">
    <source>
        <dbReference type="PROSITE-ProRule" id="PRU00146"/>
    </source>
</evidence>
<dbReference type="PROSITE" id="PS51136">
    <property type="entry name" value="WAC"/>
    <property type="match status" value="1"/>
</dbReference>